<evidence type="ECO:0000256" key="5">
    <source>
        <dbReference type="ARBA" id="ARBA00022691"/>
    </source>
</evidence>
<dbReference type="OrthoDB" id="5792673at2759"/>
<feature type="region of interest" description="Disordered" evidence="9">
    <location>
        <begin position="456"/>
        <end position="521"/>
    </location>
</feature>
<dbReference type="SUPFAM" id="SSF88697">
    <property type="entry name" value="PUA domain-like"/>
    <property type="match status" value="1"/>
</dbReference>
<dbReference type="GO" id="GO:0003690">
    <property type="term" value="F:double-stranded DNA binding"/>
    <property type="evidence" value="ECO:0007669"/>
    <property type="project" value="TreeGrafter"/>
</dbReference>
<protein>
    <submittedName>
        <fullName evidence="14">Uncharacterized protein</fullName>
    </submittedName>
</protein>
<feature type="compositionally biased region" description="Basic and acidic residues" evidence="9">
    <location>
        <begin position="278"/>
        <end position="294"/>
    </location>
</feature>
<dbReference type="GO" id="GO:0032259">
    <property type="term" value="P:methylation"/>
    <property type="evidence" value="ECO:0007669"/>
    <property type="project" value="UniProtKB-KW"/>
</dbReference>
<feature type="region of interest" description="Disordered" evidence="9">
    <location>
        <begin position="275"/>
        <end position="294"/>
    </location>
</feature>
<dbReference type="GO" id="GO:0005694">
    <property type="term" value="C:chromosome"/>
    <property type="evidence" value="ECO:0007669"/>
    <property type="project" value="UniProtKB-SubCell"/>
</dbReference>
<dbReference type="SMART" id="SM00466">
    <property type="entry name" value="SRA"/>
    <property type="match status" value="1"/>
</dbReference>
<dbReference type="PANTHER" id="PTHR45660">
    <property type="entry name" value="HISTONE-LYSINE N-METHYLTRANSFERASE SETMAR"/>
    <property type="match status" value="1"/>
</dbReference>
<evidence type="ECO:0000256" key="3">
    <source>
        <dbReference type="ARBA" id="ARBA00022603"/>
    </source>
</evidence>
<dbReference type="InterPro" id="IPR007728">
    <property type="entry name" value="Pre-SET_dom"/>
</dbReference>
<dbReference type="PROSITE" id="PS51575">
    <property type="entry name" value="SAM_MT43_SUVAR39_2"/>
    <property type="match status" value="1"/>
</dbReference>
<feature type="compositionally biased region" description="Basic and acidic residues" evidence="9">
    <location>
        <begin position="351"/>
        <end position="364"/>
    </location>
</feature>
<dbReference type="InterPro" id="IPR046341">
    <property type="entry name" value="SET_dom_sf"/>
</dbReference>
<dbReference type="SMART" id="SM00317">
    <property type="entry name" value="SET"/>
    <property type="match status" value="1"/>
</dbReference>
<evidence type="ECO:0000256" key="1">
    <source>
        <dbReference type="ARBA" id="ARBA00004286"/>
    </source>
</evidence>
<dbReference type="CDD" id="cd10545">
    <property type="entry name" value="SET_AtSUVH-like"/>
    <property type="match status" value="1"/>
</dbReference>
<comment type="caution">
    <text evidence="14">The sequence shown here is derived from an EMBL/GenBank/DDBJ whole genome shotgun (WGS) entry which is preliminary data.</text>
</comment>
<evidence type="ECO:0000259" key="11">
    <source>
        <dbReference type="PROSITE" id="PS50867"/>
    </source>
</evidence>
<dbReference type="GO" id="GO:0005634">
    <property type="term" value="C:nucleus"/>
    <property type="evidence" value="ECO:0007669"/>
    <property type="project" value="UniProtKB-SubCell"/>
</dbReference>
<organism evidence="14 15">
    <name type="scientific">Tetracentron sinense</name>
    <name type="common">Spur-leaf</name>
    <dbReference type="NCBI Taxonomy" id="13715"/>
    <lineage>
        <taxon>Eukaryota</taxon>
        <taxon>Viridiplantae</taxon>
        <taxon>Streptophyta</taxon>
        <taxon>Embryophyta</taxon>
        <taxon>Tracheophyta</taxon>
        <taxon>Spermatophyta</taxon>
        <taxon>Magnoliopsida</taxon>
        <taxon>Trochodendrales</taxon>
        <taxon>Trochodendraceae</taxon>
        <taxon>Tetracentron</taxon>
    </lineage>
</organism>
<feature type="region of interest" description="Disordered" evidence="9">
    <location>
        <begin position="305"/>
        <end position="431"/>
    </location>
</feature>
<evidence type="ECO:0000313" key="14">
    <source>
        <dbReference type="EMBL" id="KAF8412468.1"/>
    </source>
</evidence>
<evidence type="ECO:0000259" key="12">
    <source>
        <dbReference type="PROSITE" id="PS50868"/>
    </source>
</evidence>
<dbReference type="PANTHER" id="PTHR45660:SF46">
    <property type="entry name" value="HISTONE-LYSINE N-METHYLTRANSFERASE, H3 LYSINE-9 SPECIFIC SUVH6"/>
    <property type="match status" value="1"/>
</dbReference>
<feature type="compositionally biased region" description="Basic and acidic residues" evidence="9">
    <location>
        <begin position="478"/>
        <end position="507"/>
    </location>
</feature>
<dbReference type="InterPro" id="IPR015947">
    <property type="entry name" value="PUA-like_sf"/>
</dbReference>
<feature type="domain" description="Pre-SET" evidence="11">
    <location>
        <begin position="857"/>
        <end position="917"/>
    </location>
</feature>
<dbReference type="EMBL" id="JABCRI010000001">
    <property type="protein sequence ID" value="KAF8412468.1"/>
    <property type="molecule type" value="Genomic_DNA"/>
</dbReference>
<evidence type="ECO:0000313" key="15">
    <source>
        <dbReference type="Proteomes" id="UP000655225"/>
    </source>
</evidence>
<gene>
    <name evidence="14" type="ORF">HHK36_000432</name>
</gene>
<evidence type="ECO:0000256" key="2">
    <source>
        <dbReference type="ARBA" id="ARBA00022454"/>
    </source>
</evidence>
<comment type="subcellular location">
    <subcellularLocation>
        <location evidence="1">Chromosome</location>
    </subcellularLocation>
    <subcellularLocation>
        <location evidence="8">Nucleus</location>
    </subcellularLocation>
</comment>
<dbReference type="PROSITE" id="PS50280">
    <property type="entry name" value="SET"/>
    <property type="match status" value="1"/>
</dbReference>
<dbReference type="SUPFAM" id="SSF82199">
    <property type="entry name" value="SET domain"/>
    <property type="match status" value="1"/>
</dbReference>
<evidence type="ECO:0000259" key="10">
    <source>
        <dbReference type="PROSITE" id="PS50280"/>
    </source>
</evidence>
<dbReference type="Gene3D" id="2.30.280.10">
    <property type="entry name" value="SRA-YDG"/>
    <property type="match status" value="1"/>
</dbReference>
<evidence type="ECO:0000256" key="4">
    <source>
        <dbReference type="ARBA" id="ARBA00022679"/>
    </source>
</evidence>
<keyword evidence="5" id="KW-0949">S-adenosyl-L-methionine</keyword>
<reference evidence="14 15" key="1">
    <citation type="submission" date="2020-04" db="EMBL/GenBank/DDBJ databases">
        <title>Plant Genome Project.</title>
        <authorList>
            <person name="Zhang R.-G."/>
        </authorList>
    </citation>
    <scope>NUCLEOTIDE SEQUENCE [LARGE SCALE GENOMIC DNA]</scope>
    <source>
        <strain evidence="14">YNK0</strain>
        <tissue evidence="14">Leaf</tissue>
    </source>
</reference>
<dbReference type="Gene3D" id="2.170.270.10">
    <property type="entry name" value="SET domain"/>
    <property type="match status" value="1"/>
</dbReference>
<feature type="compositionally biased region" description="Basic and acidic residues" evidence="9">
    <location>
        <begin position="392"/>
        <end position="403"/>
    </location>
</feature>
<evidence type="ECO:0000256" key="6">
    <source>
        <dbReference type="ARBA" id="ARBA00022853"/>
    </source>
</evidence>
<dbReference type="Pfam" id="PF05033">
    <property type="entry name" value="Pre-SET"/>
    <property type="match status" value="1"/>
</dbReference>
<accession>A0A835DPZ8</accession>
<feature type="region of interest" description="Disordered" evidence="9">
    <location>
        <begin position="1"/>
        <end position="25"/>
    </location>
</feature>
<dbReference type="Pfam" id="PF02182">
    <property type="entry name" value="SAD_SRA"/>
    <property type="match status" value="1"/>
</dbReference>
<dbReference type="PROSITE" id="PS50867">
    <property type="entry name" value="PRE_SET"/>
    <property type="match status" value="1"/>
</dbReference>
<keyword evidence="15" id="KW-1185">Reference proteome</keyword>
<dbReference type="GO" id="GO:0008270">
    <property type="term" value="F:zinc ion binding"/>
    <property type="evidence" value="ECO:0007669"/>
    <property type="project" value="InterPro"/>
</dbReference>
<evidence type="ECO:0000256" key="9">
    <source>
        <dbReference type="SAM" id="MobiDB-lite"/>
    </source>
</evidence>
<dbReference type="Pfam" id="PF00856">
    <property type="entry name" value="SET"/>
    <property type="match status" value="1"/>
</dbReference>
<dbReference type="InterPro" id="IPR036987">
    <property type="entry name" value="SRA-YDG_sf"/>
</dbReference>
<name>A0A835DPZ8_TETSI</name>
<feature type="domain" description="SET" evidence="10">
    <location>
        <begin position="920"/>
        <end position="1064"/>
    </location>
</feature>
<keyword evidence="2" id="KW-0158">Chromosome</keyword>
<feature type="compositionally biased region" description="Basic and acidic residues" evidence="9">
    <location>
        <begin position="321"/>
        <end position="337"/>
    </location>
</feature>
<dbReference type="PROSITE" id="PS51015">
    <property type="entry name" value="YDG"/>
    <property type="match status" value="1"/>
</dbReference>
<evidence type="ECO:0000256" key="8">
    <source>
        <dbReference type="PROSITE-ProRule" id="PRU00358"/>
    </source>
</evidence>
<dbReference type="OMA" id="AINTIDC"/>
<dbReference type="PROSITE" id="PS50868">
    <property type="entry name" value="POST_SET"/>
    <property type="match status" value="1"/>
</dbReference>
<keyword evidence="6" id="KW-0156">Chromatin regulator</keyword>
<dbReference type="InterPro" id="IPR025794">
    <property type="entry name" value="H3-K9-MeTrfase_plant"/>
</dbReference>
<keyword evidence="3" id="KW-0489">Methyltransferase</keyword>
<dbReference type="InterPro" id="IPR003105">
    <property type="entry name" value="SRA_YDG"/>
</dbReference>
<dbReference type="InterPro" id="IPR003616">
    <property type="entry name" value="Post-SET_dom"/>
</dbReference>
<sequence>MGEAENMSETSRMGMLANGDPPTELLRIPPLENGSLVSPGVPLKYKRRNISAVRDFPKGCGRFAPRINRMPSEDAVIVGATESSKARAESAVVVEPNPVKQLEIVDESETLELLKGSVQTEFSLEPPELSKGSGQTELPNLSTDLKPEILNPLVSSEQVTVVGPTEAVEPVAIELAEDLDQKELLDNSLKNSDKAELTDVLKSADQAEQMDVASSLRLQSPPQSPVLIADVTEQRISKKYPRRRRISATRDFPPFCGRNAPRLSKEECLKYLASSQKRSLDNKNSSVEHRPMEEELRADAKQIGEEIQNGDALKNKFKKNVPRETGDKGRVKSEWDVAKNMSEQVQVQTSPERKLKRVDTKEISIRPSQENSISRSEPKSRTVSKKVYSEGGRSEGKLGKDSLKQINNKSLKRKFPRESGDERGAMYQTQGEKSVGFEPLGSRVIVQALMAPQNCPWRQGKKGIKSNPTNGTGRNKGKKLELMVQDKSKSISQKKKDGAENSKENSSKKKLPPTGKDSYQGMGELVVRDEEDFPEHDEEYENVLLGQRSQEFDLSLIPFGLMTSSDKNDDSEAVVTRNKVRETLRLFQAIFRKLLQEEETKSKDQGSTLRRVDLHAAKLLKNKQKWVNIGKQILGPVPGVEVGDEFHYRVELAIVGLHRPFQGGIDYLRVGGKILATSIVASGGYADDMDNSDVLIYSGQGGTPMGGDKKPEDQKLERGNLSLKNSMDGGSPVRVIRGFKETRASDSMDARGKIVATYTYDGLYLVEKYWQQRGQYGTFVFKFQLRRIPGQPELALREVKKSNKSRIREGLCVDDISQGKEEMPICAVNTIDDEKPPLFSYITNVIYPEGYNPNPPRGCDCINGCSDSEKCSCAVKNGGEIPFNYNGAIVEAKPLIYECGPSCKCPPSCHNRVSQHSIKFQLEIFKTESRGWGVRSLTSIPSGSFICEYIGELLQDKEAEERTGNDEYLFDIGHNYNDHALWDGLSTLIPDLQSSSLCEVVEDVGFTIDAVQQGNVGRFINHSCSPNLYAQNVLYDHDDKRMPHIMFFAAENIPPLQELTYHYNYMIGQVRDSDGNIKEKSCYCGSLECTGRLY</sequence>
<dbReference type="AlphaFoldDB" id="A0A835DPZ8"/>
<feature type="domain" description="YDG" evidence="13">
    <location>
        <begin position="635"/>
        <end position="787"/>
    </location>
</feature>
<dbReference type="SMART" id="SM00468">
    <property type="entry name" value="PreSET"/>
    <property type="match status" value="1"/>
</dbReference>
<dbReference type="Proteomes" id="UP000655225">
    <property type="component" value="Unassembled WGS sequence"/>
</dbReference>
<evidence type="ECO:0000256" key="7">
    <source>
        <dbReference type="ARBA" id="ARBA00023242"/>
    </source>
</evidence>
<dbReference type="InterPro" id="IPR051357">
    <property type="entry name" value="H3K9_HMTase_SUVAR3-9"/>
</dbReference>
<keyword evidence="4" id="KW-0808">Transferase</keyword>
<dbReference type="GO" id="GO:0042054">
    <property type="term" value="F:histone methyltransferase activity"/>
    <property type="evidence" value="ECO:0007669"/>
    <property type="project" value="InterPro"/>
</dbReference>
<feature type="compositionally biased region" description="Polar residues" evidence="9">
    <location>
        <begin position="341"/>
        <end position="350"/>
    </location>
</feature>
<feature type="domain" description="Post-SET" evidence="12">
    <location>
        <begin position="1078"/>
        <end position="1094"/>
    </location>
</feature>
<proteinExistence type="predicted"/>
<dbReference type="InterPro" id="IPR001214">
    <property type="entry name" value="SET_dom"/>
</dbReference>
<keyword evidence="7 8" id="KW-0539">Nucleus</keyword>
<evidence type="ECO:0000259" key="13">
    <source>
        <dbReference type="PROSITE" id="PS51015"/>
    </source>
</evidence>
<feature type="compositionally biased region" description="Polar residues" evidence="9">
    <location>
        <begin position="366"/>
        <end position="375"/>
    </location>
</feature>